<organism evidence="1 2">
    <name type="scientific">Gigaspora margarita</name>
    <dbReference type="NCBI Taxonomy" id="4874"/>
    <lineage>
        <taxon>Eukaryota</taxon>
        <taxon>Fungi</taxon>
        <taxon>Fungi incertae sedis</taxon>
        <taxon>Mucoromycota</taxon>
        <taxon>Glomeromycotina</taxon>
        <taxon>Glomeromycetes</taxon>
        <taxon>Diversisporales</taxon>
        <taxon>Gigasporaceae</taxon>
        <taxon>Gigaspora</taxon>
    </lineage>
</organism>
<reference evidence="1 2" key="1">
    <citation type="submission" date="2021-06" db="EMBL/GenBank/DDBJ databases">
        <authorList>
            <person name="Kallberg Y."/>
            <person name="Tangrot J."/>
            <person name="Rosling A."/>
        </authorList>
    </citation>
    <scope>NUCLEOTIDE SEQUENCE [LARGE SCALE GENOMIC DNA]</scope>
    <source>
        <strain evidence="1 2">120-4 pot B 10/14</strain>
    </source>
</reference>
<accession>A0ABN7VM26</accession>
<dbReference type="SUPFAM" id="SSF56219">
    <property type="entry name" value="DNase I-like"/>
    <property type="match status" value="1"/>
</dbReference>
<comment type="caution">
    <text evidence="1">The sequence shown here is derived from an EMBL/GenBank/DDBJ whole genome shotgun (WGS) entry which is preliminary data.</text>
</comment>
<evidence type="ECO:0000313" key="2">
    <source>
        <dbReference type="Proteomes" id="UP000789901"/>
    </source>
</evidence>
<keyword evidence="2" id="KW-1185">Reference proteome</keyword>
<evidence type="ECO:0000313" key="1">
    <source>
        <dbReference type="EMBL" id="CAG8781009.1"/>
    </source>
</evidence>
<sequence length="128" mass="14619">MSQTTEDIILTGNRQSPHYNNTTTIQTTLFDITHLVHFTLKPSQSLKIITYNVQGLGINIKFQQWLEYCNEQKVYIISMTETKWPESTTPYISLTNTLYKIYTANCDAETAIQREASMGTALALHPNL</sequence>
<dbReference type="EMBL" id="CAJVQB010016676">
    <property type="protein sequence ID" value="CAG8781009.1"/>
    <property type="molecule type" value="Genomic_DNA"/>
</dbReference>
<name>A0ABN7VM26_GIGMA</name>
<dbReference type="InterPro" id="IPR036691">
    <property type="entry name" value="Endo/exonu/phosph_ase_sf"/>
</dbReference>
<dbReference type="Gene3D" id="3.60.10.10">
    <property type="entry name" value="Endonuclease/exonuclease/phosphatase"/>
    <property type="match status" value="1"/>
</dbReference>
<proteinExistence type="predicted"/>
<gene>
    <name evidence="1" type="ORF">GMARGA_LOCUS19730</name>
</gene>
<protein>
    <submittedName>
        <fullName evidence="1">28594_t:CDS:1</fullName>
    </submittedName>
</protein>
<dbReference type="Proteomes" id="UP000789901">
    <property type="component" value="Unassembled WGS sequence"/>
</dbReference>